<evidence type="ECO:0000313" key="7">
    <source>
        <dbReference type="Proteomes" id="UP000051789"/>
    </source>
</evidence>
<dbReference type="AlphaFoldDB" id="A0A0R2CGL6"/>
<dbReference type="InterPro" id="IPR036390">
    <property type="entry name" value="WH_DNA-bd_sf"/>
</dbReference>
<dbReference type="InterPro" id="IPR036388">
    <property type="entry name" value="WH-like_DNA-bd_sf"/>
</dbReference>
<sequence>MVSIAPSAYTVIDIYQFYVEVLSMHDPQQCVAGAPIFAGLPAPIIAQLAQISTHQQPVAKGALLYAAGEPAERMLVVDSGRVKVFRTAADGTEHIMYLLEPRSVDSEAALFADVAHQNSAVAITDARVCSIRRDDFRELVATTPQLAVSLLSAFGNRLTMLENRSAGLGTLTAHDRLLRYLEDTGAHLRTNYFRLPMSKHDLAGWLSITPETLSRNLKQLVTEGRIAMQGQMVRVL</sequence>
<dbReference type="GO" id="GO:0005829">
    <property type="term" value="C:cytosol"/>
    <property type="evidence" value="ECO:0007669"/>
    <property type="project" value="TreeGrafter"/>
</dbReference>
<comment type="caution">
    <text evidence="6">The sequence shown here is derived from an EMBL/GenBank/DDBJ whole genome shotgun (WGS) entry which is preliminary data.</text>
</comment>
<evidence type="ECO:0000256" key="1">
    <source>
        <dbReference type="ARBA" id="ARBA00023015"/>
    </source>
</evidence>
<name>A0A0R2CGL6_9LACO</name>
<dbReference type="SMART" id="SM00419">
    <property type="entry name" value="HTH_CRP"/>
    <property type="match status" value="1"/>
</dbReference>
<dbReference type="PATRIC" id="fig|1423810.4.peg.1047"/>
<dbReference type="InterPro" id="IPR000595">
    <property type="entry name" value="cNMP-bd_dom"/>
</dbReference>
<accession>A0A0R2CGL6</accession>
<dbReference type="InterPro" id="IPR014710">
    <property type="entry name" value="RmlC-like_jellyroll"/>
</dbReference>
<evidence type="ECO:0000256" key="3">
    <source>
        <dbReference type="ARBA" id="ARBA00023163"/>
    </source>
</evidence>
<dbReference type="PANTHER" id="PTHR24567:SF74">
    <property type="entry name" value="HTH-TYPE TRANSCRIPTIONAL REGULATOR ARCR"/>
    <property type="match status" value="1"/>
</dbReference>
<feature type="domain" description="Cyclic nucleotide-binding" evidence="4">
    <location>
        <begin position="36"/>
        <end position="157"/>
    </location>
</feature>
<proteinExistence type="predicted"/>
<organism evidence="6 7">
    <name type="scientific">Lacticaseibacillus thailandensis DSM 22698 = JCM 13996</name>
    <dbReference type="NCBI Taxonomy" id="1423810"/>
    <lineage>
        <taxon>Bacteria</taxon>
        <taxon>Bacillati</taxon>
        <taxon>Bacillota</taxon>
        <taxon>Bacilli</taxon>
        <taxon>Lactobacillales</taxon>
        <taxon>Lactobacillaceae</taxon>
        <taxon>Lacticaseibacillus</taxon>
    </lineage>
</organism>
<dbReference type="SMART" id="SM00100">
    <property type="entry name" value="cNMP"/>
    <property type="match status" value="1"/>
</dbReference>
<dbReference type="STRING" id="1423810.FD19_GL001023"/>
<keyword evidence="3" id="KW-0804">Transcription</keyword>
<reference evidence="6 7" key="1">
    <citation type="journal article" date="2015" name="Genome Announc.">
        <title>Expanding the biotechnology potential of lactobacilli through comparative genomics of 213 strains and associated genera.</title>
        <authorList>
            <person name="Sun Z."/>
            <person name="Harris H.M."/>
            <person name="McCann A."/>
            <person name="Guo C."/>
            <person name="Argimon S."/>
            <person name="Zhang W."/>
            <person name="Yang X."/>
            <person name="Jeffery I.B."/>
            <person name="Cooney J.C."/>
            <person name="Kagawa T.F."/>
            <person name="Liu W."/>
            <person name="Song Y."/>
            <person name="Salvetti E."/>
            <person name="Wrobel A."/>
            <person name="Rasinkangas P."/>
            <person name="Parkhill J."/>
            <person name="Rea M.C."/>
            <person name="O'Sullivan O."/>
            <person name="Ritari J."/>
            <person name="Douillard F.P."/>
            <person name="Paul Ross R."/>
            <person name="Yang R."/>
            <person name="Briner A.E."/>
            <person name="Felis G.E."/>
            <person name="de Vos W.M."/>
            <person name="Barrangou R."/>
            <person name="Klaenhammer T.R."/>
            <person name="Caufield P.W."/>
            <person name="Cui Y."/>
            <person name="Zhang H."/>
            <person name="O'Toole P.W."/>
        </authorList>
    </citation>
    <scope>NUCLEOTIDE SEQUENCE [LARGE SCALE GENOMIC DNA]</scope>
    <source>
        <strain evidence="6 7">DSM 22698</strain>
    </source>
</reference>
<gene>
    <name evidence="6" type="ORF">FD19_GL001023</name>
</gene>
<feature type="domain" description="HTH crp-type" evidence="5">
    <location>
        <begin position="171"/>
        <end position="236"/>
    </location>
</feature>
<dbReference type="Pfam" id="PF00027">
    <property type="entry name" value="cNMP_binding"/>
    <property type="match status" value="1"/>
</dbReference>
<dbReference type="PROSITE" id="PS50042">
    <property type="entry name" value="CNMP_BINDING_3"/>
    <property type="match status" value="1"/>
</dbReference>
<evidence type="ECO:0000259" key="5">
    <source>
        <dbReference type="PROSITE" id="PS51063"/>
    </source>
</evidence>
<dbReference type="GO" id="GO:0003677">
    <property type="term" value="F:DNA binding"/>
    <property type="evidence" value="ECO:0007669"/>
    <property type="project" value="UniProtKB-KW"/>
</dbReference>
<dbReference type="Gene3D" id="1.10.10.10">
    <property type="entry name" value="Winged helix-like DNA-binding domain superfamily/Winged helix DNA-binding domain"/>
    <property type="match status" value="1"/>
</dbReference>
<keyword evidence="1" id="KW-0805">Transcription regulation</keyword>
<dbReference type="Proteomes" id="UP000051789">
    <property type="component" value="Unassembled WGS sequence"/>
</dbReference>
<dbReference type="SUPFAM" id="SSF46785">
    <property type="entry name" value="Winged helix' DNA-binding domain"/>
    <property type="match status" value="1"/>
</dbReference>
<dbReference type="PROSITE" id="PS51063">
    <property type="entry name" value="HTH_CRP_2"/>
    <property type="match status" value="1"/>
</dbReference>
<dbReference type="PANTHER" id="PTHR24567">
    <property type="entry name" value="CRP FAMILY TRANSCRIPTIONAL REGULATORY PROTEIN"/>
    <property type="match status" value="1"/>
</dbReference>
<dbReference type="InterPro" id="IPR018490">
    <property type="entry name" value="cNMP-bd_dom_sf"/>
</dbReference>
<dbReference type="SUPFAM" id="SSF51206">
    <property type="entry name" value="cAMP-binding domain-like"/>
    <property type="match status" value="1"/>
</dbReference>
<dbReference type="CDD" id="cd00038">
    <property type="entry name" value="CAP_ED"/>
    <property type="match status" value="1"/>
</dbReference>
<dbReference type="InterPro" id="IPR050397">
    <property type="entry name" value="Env_Response_Regulators"/>
</dbReference>
<dbReference type="Pfam" id="PF13545">
    <property type="entry name" value="HTH_Crp_2"/>
    <property type="match status" value="1"/>
</dbReference>
<dbReference type="Gene3D" id="2.60.120.10">
    <property type="entry name" value="Jelly Rolls"/>
    <property type="match status" value="1"/>
</dbReference>
<keyword evidence="2" id="KW-0238">DNA-binding</keyword>
<evidence type="ECO:0000313" key="6">
    <source>
        <dbReference type="EMBL" id="KRM87515.1"/>
    </source>
</evidence>
<evidence type="ECO:0000256" key="2">
    <source>
        <dbReference type="ARBA" id="ARBA00023125"/>
    </source>
</evidence>
<evidence type="ECO:0000259" key="4">
    <source>
        <dbReference type="PROSITE" id="PS50042"/>
    </source>
</evidence>
<dbReference type="EMBL" id="AYZK01000002">
    <property type="protein sequence ID" value="KRM87515.1"/>
    <property type="molecule type" value="Genomic_DNA"/>
</dbReference>
<keyword evidence="7" id="KW-1185">Reference proteome</keyword>
<protein>
    <submittedName>
        <fullName evidence="6">FNR-like transcriptional regulator</fullName>
    </submittedName>
</protein>
<dbReference type="GO" id="GO:0003700">
    <property type="term" value="F:DNA-binding transcription factor activity"/>
    <property type="evidence" value="ECO:0007669"/>
    <property type="project" value="TreeGrafter"/>
</dbReference>
<dbReference type="InterPro" id="IPR012318">
    <property type="entry name" value="HTH_CRP"/>
</dbReference>